<evidence type="ECO:0000256" key="1">
    <source>
        <dbReference type="ARBA" id="ARBA00006484"/>
    </source>
</evidence>
<dbReference type="NCBIfam" id="NF005559">
    <property type="entry name" value="PRK07231.1"/>
    <property type="match status" value="1"/>
</dbReference>
<comment type="caution">
    <text evidence="2">The sequence shown here is derived from an EMBL/GenBank/DDBJ whole genome shotgun (WGS) entry which is preliminary data.</text>
</comment>
<proteinExistence type="inferred from homology"/>
<dbReference type="PRINTS" id="PR00081">
    <property type="entry name" value="GDHRDH"/>
</dbReference>
<dbReference type="PRINTS" id="PR00080">
    <property type="entry name" value="SDRFAMILY"/>
</dbReference>
<dbReference type="Pfam" id="PF13561">
    <property type="entry name" value="adh_short_C2"/>
    <property type="match status" value="1"/>
</dbReference>
<dbReference type="PANTHER" id="PTHR43943">
    <property type="entry name" value="DEHYDROGENASE/REDUCTASE (SDR FAMILY) MEMBER 4"/>
    <property type="match status" value="1"/>
</dbReference>
<organism evidence="2 3">
    <name type="scientific">Aeromicrobium alkaliterrae</name>
    <dbReference type="NCBI Taxonomy" id="302168"/>
    <lineage>
        <taxon>Bacteria</taxon>
        <taxon>Bacillati</taxon>
        <taxon>Actinomycetota</taxon>
        <taxon>Actinomycetes</taxon>
        <taxon>Propionibacteriales</taxon>
        <taxon>Nocardioidaceae</taxon>
        <taxon>Aeromicrobium</taxon>
    </lineage>
</organism>
<sequence>MTGASRGIGLGVAERLVAEGARVVLTGRHEEALDEAIALLGPDVASGVAGKVDDPAHQAATVAHAIERFGSLDVLVNNAGVNPWYGPMIEIDLTAARKIVEVNCFASLAWAQHAHRAWMGTHGGSIVNIASHSAVRPAPGVGMYGASKAMLVSMTELLAVELAPDIRVNAVAPALVKTRFSAALYEDHEEEIADDYPLGRLGEPGDIGNAVAFLLSDEAAFMTGQLMVVDGGITLRGGVGDERVG</sequence>
<dbReference type="CDD" id="cd05233">
    <property type="entry name" value="SDR_c"/>
    <property type="match status" value="1"/>
</dbReference>
<dbReference type="EMBL" id="BAAAME010000002">
    <property type="protein sequence ID" value="GAA1734275.1"/>
    <property type="molecule type" value="Genomic_DNA"/>
</dbReference>
<name>A0ABN2JP68_9ACTN</name>
<gene>
    <name evidence="2" type="ORF">GCM10009710_13630</name>
</gene>
<dbReference type="Gene3D" id="3.40.50.720">
    <property type="entry name" value="NAD(P)-binding Rossmann-like Domain"/>
    <property type="match status" value="1"/>
</dbReference>
<dbReference type="PANTHER" id="PTHR43943:SF2">
    <property type="entry name" value="DEHYDROGENASE_REDUCTASE 4"/>
    <property type="match status" value="1"/>
</dbReference>
<dbReference type="InterPro" id="IPR036291">
    <property type="entry name" value="NAD(P)-bd_dom_sf"/>
</dbReference>
<protein>
    <submittedName>
        <fullName evidence="2">SDR family oxidoreductase</fullName>
    </submittedName>
</protein>
<accession>A0ABN2JP68</accession>
<evidence type="ECO:0000313" key="3">
    <source>
        <dbReference type="Proteomes" id="UP001501057"/>
    </source>
</evidence>
<evidence type="ECO:0000313" key="2">
    <source>
        <dbReference type="EMBL" id="GAA1734275.1"/>
    </source>
</evidence>
<comment type="similarity">
    <text evidence="1">Belongs to the short-chain dehydrogenases/reductases (SDR) family.</text>
</comment>
<keyword evidence="3" id="KW-1185">Reference proteome</keyword>
<dbReference type="SUPFAM" id="SSF51735">
    <property type="entry name" value="NAD(P)-binding Rossmann-fold domains"/>
    <property type="match status" value="1"/>
</dbReference>
<dbReference type="Proteomes" id="UP001501057">
    <property type="component" value="Unassembled WGS sequence"/>
</dbReference>
<reference evidence="2 3" key="1">
    <citation type="journal article" date="2019" name="Int. J. Syst. Evol. Microbiol.">
        <title>The Global Catalogue of Microorganisms (GCM) 10K type strain sequencing project: providing services to taxonomists for standard genome sequencing and annotation.</title>
        <authorList>
            <consortium name="The Broad Institute Genomics Platform"/>
            <consortium name="The Broad Institute Genome Sequencing Center for Infectious Disease"/>
            <person name="Wu L."/>
            <person name="Ma J."/>
        </authorList>
    </citation>
    <scope>NUCLEOTIDE SEQUENCE [LARGE SCALE GENOMIC DNA]</scope>
    <source>
        <strain evidence="2 3">JCM 13518</strain>
    </source>
</reference>
<dbReference type="InterPro" id="IPR002347">
    <property type="entry name" value="SDR_fam"/>
</dbReference>